<dbReference type="Proteomes" id="UP000010474">
    <property type="component" value="Chromosome"/>
</dbReference>
<dbReference type="AlphaFoldDB" id="K9ZPN3"/>
<dbReference type="Pfam" id="PF01553">
    <property type="entry name" value="Acyltransferase"/>
    <property type="match status" value="1"/>
</dbReference>
<dbReference type="SUPFAM" id="SSF69593">
    <property type="entry name" value="Glycerol-3-phosphate (1)-acyltransferase"/>
    <property type="match status" value="1"/>
</dbReference>
<evidence type="ECO:0000259" key="5">
    <source>
        <dbReference type="SMART" id="SM00563"/>
    </source>
</evidence>
<dbReference type="CDD" id="cd07989">
    <property type="entry name" value="LPLAT_AGPAT-like"/>
    <property type="match status" value="1"/>
</dbReference>
<reference evidence="7" key="1">
    <citation type="journal article" date="2013" name="Proc. Natl. Acad. Sci. U.S.A.">
        <title>Improving the coverage of the cyanobacterial phylum using diversity-driven genome sequencing.</title>
        <authorList>
            <person name="Shih P.M."/>
            <person name="Wu D."/>
            <person name="Latifi A."/>
            <person name="Axen S.D."/>
            <person name="Fewer D.P."/>
            <person name="Talla E."/>
            <person name="Calteau A."/>
            <person name="Cai F."/>
            <person name="Tandeau de Marsac N."/>
            <person name="Rippka R."/>
            <person name="Herdman M."/>
            <person name="Sivonen K."/>
            <person name="Coursin T."/>
            <person name="Laurent T."/>
            <person name="Goodwin L."/>
            <person name="Nolan M."/>
            <person name="Davenport K.W."/>
            <person name="Han C.S."/>
            <person name="Rubin E.M."/>
            <person name="Eisen J.A."/>
            <person name="Woyke T."/>
            <person name="Gugger M."/>
            <person name="Kerfeld C.A."/>
        </authorList>
    </citation>
    <scope>NUCLEOTIDE SEQUENCE [LARGE SCALE GENOMIC DNA]</scope>
    <source>
        <strain evidence="7">ATCC 27899 / PCC 7122</strain>
    </source>
</reference>
<dbReference type="NCBIfam" id="TIGR00530">
    <property type="entry name" value="AGP_acyltrn"/>
    <property type="match status" value="1"/>
</dbReference>
<dbReference type="PANTHER" id="PTHR10434">
    <property type="entry name" value="1-ACYL-SN-GLYCEROL-3-PHOSPHATE ACYLTRANSFERASE"/>
    <property type="match status" value="1"/>
</dbReference>
<sequence>MTREREPFISLALYYAFKWSVVSPTLHTYFRIKIYGVENVPQTGPLLVVSNHASYFDPPIVSNCVRRPVAYMAKEELFKVPVLAQAIKLYGAYPVSRGSADRAAIRAALECLDNGWAVGVFLEGTRTPDGRITDPKKGAALLAGKAKVPFLPVSLWGTDKILQPGSSLPRAVPITVRIGKVIDAPSSTNKQELEAMTQKCATVINEMHDLGR</sequence>
<keyword evidence="4" id="KW-0594">Phospholipid biosynthesis</keyword>
<dbReference type="RefSeq" id="WP_015217132.1">
    <property type="nucleotide sequence ID" value="NC_019771.1"/>
</dbReference>
<dbReference type="GO" id="GO:0003841">
    <property type="term" value="F:1-acylglycerol-3-phosphate O-acyltransferase activity"/>
    <property type="evidence" value="ECO:0007669"/>
    <property type="project" value="UniProtKB-UniRule"/>
</dbReference>
<dbReference type="PANTHER" id="PTHR10434:SF11">
    <property type="entry name" value="1-ACYL-SN-GLYCEROL-3-PHOSPHATE ACYLTRANSFERASE"/>
    <property type="match status" value="1"/>
</dbReference>
<comment type="catalytic activity">
    <reaction evidence="4">
        <text>a 1-acyl-sn-glycero-3-phosphate + an acyl-CoA = a 1,2-diacyl-sn-glycero-3-phosphate + CoA</text>
        <dbReference type="Rhea" id="RHEA:19709"/>
        <dbReference type="ChEBI" id="CHEBI:57287"/>
        <dbReference type="ChEBI" id="CHEBI:57970"/>
        <dbReference type="ChEBI" id="CHEBI:58342"/>
        <dbReference type="ChEBI" id="CHEBI:58608"/>
        <dbReference type="EC" id="2.3.1.51"/>
    </reaction>
</comment>
<comment type="similarity">
    <text evidence="1 4">Belongs to the 1-acyl-sn-glycerol-3-phosphate acyltransferase family.</text>
</comment>
<keyword evidence="4" id="KW-1208">Phospholipid metabolism</keyword>
<dbReference type="KEGG" id="acy:Anacy_5187"/>
<dbReference type="InterPro" id="IPR004552">
    <property type="entry name" value="AGP_acyltrans"/>
</dbReference>
<dbReference type="PATRIC" id="fig|272123.3.peg.5634"/>
<feature type="domain" description="Phospholipid/glycerol acyltransferase" evidence="5">
    <location>
        <begin position="46"/>
        <end position="158"/>
    </location>
</feature>
<evidence type="ECO:0000256" key="4">
    <source>
        <dbReference type="RuleBase" id="RU361267"/>
    </source>
</evidence>
<name>K9ZPN3_ANACC</name>
<evidence type="ECO:0000256" key="1">
    <source>
        <dbReference type="ARBA" id="ARBA00008655"/>
    </source>
</evidence>
<evidence type="ECO:0000313" key="6">
    <source>
        <dbReference type="EMBL" id="AFZ60517.1"/>
    </source>
</evidence>
<keyword evidence="3 4" id="KW-0012">Acyltransferase</keyword>
<organism evidence="6 7">
    <name type="scientific">Anabaena cylindrica (strain ATCC 27899 / PCC 7122)</name>
    <dbReference type="NCBI Taxonomy" id="272123"/>
    <lineage>
        <taxon>Bacteria</taxon>
        <taxon>Bacillati</taxon>
        <taxon>Cyanobacteriota</taxon>
        <taxon>Cyanophyceae</taxon>
        <taxon>Nostocales</taxon>
        <taxon>Nostocaceae</taxon>
        <taxon>Anabaena</taxon>
    </lineage>
</organism>
<evidence type="ECO:0000256" key="3">
    <source>
        <dbReference type="ARBA" id="ARBA00023315"/>
    </source>
</evidence>
<proteinExistence type="inferred from homology"/>
<dbReference type="STRING" id="272123.Anacy_5187"/>
<keyword evidence="4" id="KW-0443">Lipid metabolism</keyword>
<keyword evidence="2 4" id="KW-0808">Transferase</keyword>
<gene>
    <name evidence="6" type="ordered locus">Anacy_5187</name>
</gene>
<evidence type="ECO:0000313" key="7">
    <source>
        <dbReference type="Proteomes" id="UP000010474"/>
    </source>
</evidence>
<keyword evidence="7" id="KW-1185">Reference proteome</keyword>
<dbReference type="SMART" id="SM00563">
    <property type="entry name" value="PlsC"/>
    <property type="match status" value="1"/>
</dbReference>
<dbReference type="eggNOG" id="COG0204">
    <property type="taxonomic scope" value="Bacteria"/>
</dbReference>
<dbReference type="EC" id="2.3.1.51" evidence="4"/>
<accession>K9ZPN3</accession>
<dbReference type="HOGENOM" id="CLU_027938_4_5_3"/>
<comment type="domain">
    <text evidence="4">The HXXXXD motif is essential for acyltransferase activity and may constitute the binding site for the phosphate moiety of the glycerol-3-phosphate.</text>
</comment>
<dbReference type="GO" id="GO:0016020">
    <property type="term" value="C:membrane"/>
    <property type="evidence" value="ECO:0007669"/>
    <property type="project" value="InterPro"/>
</dbReference>
<keyword evidence="4" id="KW-0444">Lipid biosynthesis</keyword>
<dbReference type="InterPro" id="IPR002123">
    <property type="entry name" value="Plipid/glycerol_acylTrfase"/>
</dbReference>
<protein>
    <recommendedName>
        <fullName evidence="4">1-acyl-sn-glycerol-3-phosphate acyltransferase</fullName>
        <ecNumber evidence="4">2.3.1.51</ecNumber>
    </recommendedName>
</protein>
<dbReference type="EMBL" id="CP003659">
    <property type="protein sequence ID" value="AFZ60517.1"/>
    <property type="molecule type" value="Genomic_DNA"/>
</dbReference>
<dbReference type="OrthoDB" id="9803035at2"/>
<evidence type="ECO:0000256" key="2">
    <source>
        <dbReference type="ARBA" id="ARBA00022679"/>
    </source>
</evidence>
<dbReference type="GO" id="GO:0006654">
    <property type="term" value="P:phosphatidic acid biosynthetic process"/>
    <property type="evidence" value="ECO:0007669"/>
    <property type="project" value="TreeGrafter"/>
</dbReference>